<reference evidence="1" key="2">
    <citation type="journal article" date="2023" name="Science">
        <title>Genomic signatures of disease resistance in endangered staghorn corals.</title>
        <authorList>
            <person name="Vollmer S.V."/>
            <person name="Selwyn J.D."/>
            <person name="Despard B.A."/>
            <person name="Roesel C.L."/>
        </authorList>
    </citation>
    <scope>NUCLEOTIDE SEQUENCE</scope>
    <source>
        <strain evidence="1">K2</strain>
    </source>
</reference>
<comment type="caution">
    <text evidence="1">The sequence shown here is derived from an EMBL/GenBank/DDBJ whole genome shotgun (WGS) entry which is preliminary data.</text>
</comment>
<dbReference type="AlphaFoldDB" id="A0AAD9Q705"/>
<accession>A0AAD9Q705</accession>
<gene>
    <name evidence="1" type="ORF">P5673_022390</name>
</gene>
<proteinExistence type="predicted"/>
<sequence>MEIAPEFQVRNNDILKLHKMKQKVRFNEEFANMYVWCNWSNSFTSNKLHHTVTGGPKFSSNRRILVQLMSSQPFEASIALQIFNHTQ</sequence>
<protein>
    <submittedName>
        <fullName evidence="1">Uncharacterized protein</fullName>
    </submittedName>
</protein>
<reference evidence="1" key="1">
    <citation type="journal article" date="2023" name="G3 (Bethesda)">
        <title>Whole genome assembly and annotation of the endangered Caribbean coral Acropora cervicornis.</title>
        <authorList>
            <person name="Selwyn J.D."/>
            <person name="Vollmer S.V."/>
        </authorList>
    </citation>
    <scope>NUCLEOTIDE SEQUENCE</scope>
    <source>
        <strain evidence="1">K2</strain>
    </source>
</reference>
<dbReference type="Proteomes" id="UP001249851">
    <property type="component" value="Unassembled WGS sequence"/>
</dbReference>
<evidence type="ECO:0000313" key="1">
    <source>
        <dbReference type="EMBL" id="KAK2555793.1"/>
    </source>
</evidence>
<evidence type="ECO:0000313" key="2">
    <source>
        <dbReference type="Proteomes" id="UP001249851"/>
    </source>
</evidence>
<organism evidence="1 2">
    <name type="scientific">Acropora cervicornis</name>
    <name type="common">Staghorn coral</name>
    <dbReference type="NCBI Taxonomy" id="6130"/>
    <lineage>
        <taxon>Eukaryota</taxon>
        <taxon>Metazoa</taxon>
        <taxon>Cnidaria</taxon>
        <taxon>Anthozoa</taxon>
        <taxon>Hexacorallia</taxon>
        <taxon>Scleractinia</taxon>
        <taxon>Astrocoeniina</taxon>
        <taxon>Acroporidae</taxon>
        <taxon>Acropora</taxon>
    </lineage>
</organism>
<keyword evidence="2" id="KW-1185">Reference proteome</keyword>
<dbReference type="EMBL" id="JARQWQ010000060">
    <property type="protein sequence ID" value="KAK2555793.1"/>
    <property type="molecule type" value="Genomic_DNA"/>
</dbReference>
<name>A0AAD9Q705_ACRCE</name>